<dbReference type="Pfam" id="PF13439">
    <property type="entry name" value="Glyco_transf_4"/>
    <property type="match status" value="1"/>
</dbReference>
<accession>A0A6G1ZJD5</accession>
<evidence type="ECO:0000259" key="1">
    <source>
        <dbReference type="Pfam" id="PF00534"/>
    </source>
</evidence>
<dbReference type="GO" id="GO:0016757">
    <property type="term" value="F:glycosyltransferase activity"/>
    <property type="evidence" value="ECO:0007669"/>
    <property type="project" value="InterPro"/>
</dbReference>
<dbReference type="PANTHER" id="PTHR45947:SF3">
    <property type="entry name" value="SULFOQUINOVOSYL TRANSFERASE SQD2"/>
    <property type="match status" value="1"/>
</dbReference>
<proteinExistence type="predicted"/>
<keyword evidence="3" id="KW-0808">Transferase</keyword>
<dbReference type="PANTHER" id="PTHR45947">
    <property type="entry name" value="SULFOQUINOVOSYL TRANSFERASE SQD2"/>
    <property type="match status" value="1"/>
</dbReference>
<dbReference type="InterPro" id="IPR028098">
    <property type="entry name" value="Glyco_trans_4-like_N"/>
</dbReference>
<evidence type="ECO:0000313" key="3">
    <source>
        <dbReference type="EMBL" id="MRY13922.1"/>
    </source>
</evidence>
<name>A0A6G1ZJD5_9BACT</name>
<dbReference type="Gene3D" id="3.40.50.2000">
    <property type="entry name" value="Glycogen Phosphorylase B"/>
    <property type="match status" value="2"/>
</dbReference>
<feature type="domain" description="Glycosyltransferase subfamily 4-like N-terminal" evidence="2">
    <location>
        <begin position="75"/>
        <end position="182"/>
    </location>
</feature>
<dbReference type="Pfam" id="PF00534">
    <property type="entry name" value="Glycos_transf_1"/>
    <property type="match status" value="1"/>
</dbReference>
<protein>
    <submittedName>
        <fullName evidence="3">Glycosyltransferase</fullName>
    </submittedName>
</protein>
<sequence length="387" mass="43538">MKGYLFVSNSSKPGHIISEPKTVNVDSFALPAIYAADKLGYKLYIGINSNNPKLITCKQYDVVYYNQNSFRNPFAIKDNIKAYKNLCAFLEKNSNIEVIHCNTPIGGVIGRLCGCKYHKKVIYTAHGFHFFKGASIVNWLLYYPIEKWLAHYTDALITINKEDYERAKKFKLRKNGKVYYVPGVGVDLSVFNKGEDKSELRKEYNIKDDEIVFVSMGDLVPRKNYAVALNAIAKAGVNNLKYLICGNGPQMDEMKQLCVKLGIEKQVEFLGRRGDVSKIVKASDVFLFTSKQEGLARSLMEAMASGLPCVVSAIRGNTDLIDNEKGGFMYDVTDIDGFVEGIKRICGDSELRQKMGNYNLLKIKNFDINASKAAFYTVFKQELIKGI</sequence>
<organism evidence="3">
    <name type="scientific">Parabacteroides goldsteinii</name>
    <dbReference type="NCBI Taxonomy" id="328812"/>
    <lineage>
        <taxon>Bacteria</taxon>
        <taxon>Pseudomonadati</taxon>
        <taxon>Bacteroidota</taxon>
        <taxon>Bacteroidia</taxon>
        <taxon>Bacteroidales</taxon>
        <taxon>Tannerellaceae</taxon>
        <taxon>Parabacteroides</taxon>
    </lineage>
</organism>
<gene>
    <name evidence="3" type="ORF">GKE01_21030</name>
</gene>
<dbReference type="RefSeq" id="WP_007658072.1">
    <property type="nucleotide sequence ID" value="NZ_CAJSYT010000006.1"/>
</dbReference>
<dbReference type="EMBL" id="WKLP01000037">
    <property type="protein sequence ID" value="MRY13922.1"/>
    <property type="molecule type" value="Genomic_DNA"/>
</dbReference>
<comment type="caution">
    <text evidence="3">The sequence shown here is derived from an EMBL/GenBank/DDBJ whole genome shotgun (WGS) entry which is preliminary data.</text>
</comment>
<dbReference type="InterPro" id="IPR001296">
    <property type="entry name" value="Glyco_trans_1"/>
</dbReference>
<reference evidence="3" key="1">
    <citation type="journal article" date="2019" name="Nat. Med.">
        <title>A library of human gut bacterial isolates paired with longitudinal multiomics data enables mechanistic microbiome research.</title>
        <authorList>
            <person name="Poyet M."/>
            <person name="Groussin M."/>
            <person name="Gibbons S.M."/>
            <person name="Avila-Pacheco J."/>
            <person name="Jiang X."/>
            <person name="Kearney S.M."/>
            <person name="Perrotta A.R."/>
            <person name="Berdy B."/>
            <person name="Zhao S."/>
            <person name="Lieberman T.D."/>
            <person name="Swanson P.K."/>
            <person name="Smith M."/>
            <person name="Roesemann S."/>
            <person name="Alexander J.E."/>
            <person name="Rich S.A."/>
            <person name="Livny J."/>
            <person name="Vlamakis H."/>
            <person name="Clish C."/>
            <person name="Bullock K."/>
            <person name="Deik A."/>
            <person name="Scott J."/>
            <person name="Pierce K.A."/>
            <person name="Xavier R.J."/>
            <person name="Alm E.J."/>
        </authorList>
    </citation>
    <scope>NUCLEOTIDE SEQUENCE</scope>
    <source>
        <strain evidence="3">BIOML-A4</strain>
    </source>
</reference>
<dbReference type="SUPFAM" id="SSF53756">
    <property type="entry name" value="UDP-Glycosyltransferase/glycogen phosphorylase"/>
    <property type="match status" value="1"/>
</dbReference>
<dbReference type="AlphaFoldDB" id="A0A6G1ZJD5"/>
<feature type="domain" description="Glycosyl transferase family 1" evidence="1">
    <location>
        <begin position="196"/>
        <end position="358"/>
    </location>
</feature>
<evidence type="ECO:0000259" key="2">
    <source>
        <dbReference type="Pfam" id="PF13439"/>
    </source>
</evidence>
<dbReference type="InterPro" id="IPR050194">
    <property type="entry name" value="Glycosyltransferase_grp1"/>
</dbReference>